<dbReference type="InterPro" id="IPR039420">
    <property type="entry name" value="WalR-like"/>
</dbReference>
<keyword evidence="5" id="KW-0804">Transcription</keyword>
<gene>
    <name evidence="9" type="ORF">FA014_15315</name>
</gene>
<feature type="compositionally biased region" description="Low complexity" evidence="7">
    <location>
        <begin position="1"/>
        <end position="40"/>
    </location>
</feature>
<evidence type="ECO:0000256" key="3">
    <source>
        <dbReference type="ARBA" id="ARBA00023015"/>
    </source>
</evidence>
<reference evidence="9 10" key="1">
    <citation type="submission" date="2019-05" db="EMBL/GenBank/DDBJ databases">
        <title>Genome sequence of Cellulomonas hominis strain CS1.</title>
        <authorList>
            <person name="Belmont J."/>
            <person name="Maclea K.S."/>
        </authorList>
    </citation>
    <scope>NUCLEOTIDE SEQUENCE [LARGE SCALE GENOMIC DNA]</scope>
    <source>
        <strain evidence="9 10">CS1</strain>
    </source>
</reference>
<feature type="region of interest" description="Disordered" evidence="7">
    <location>
        <begin position="1"/>
        <end position="52"/>
    </location>
</feature>
<evidence type="ECO:0000256" key="2">
    <source>
        <dbReference type="ARBA" id="ARBA00023012"/>
    </source>
</evidence>
<evidence type="ECO:0000313" key="9">
    <source>
        <dbReference type="EMBL" id="TKR22656.1"/>
    </source>
</evidence>
<dbReference type="Pfam" id="PF00486">
    <property type="entry name" value="Trans_reg_C"/>
    <property type="match status" value="1"/>
</dbReference>
<keyword evidence="1" id="KW-0597">Phosphoprotein</keyword>
<dbReference type="Proteomes" id="UP000308121">
    <property type="component" value="Unassembled WGS sequence"/>
</dbReference>
<organism evidence="9 10">
    <name type="scientific">Cellulomonas hominis</name>
    <dbReference type="NCBI Taxonomy" id="156981"/>
    <lineage>
        <taxon>Bacteria</taxon>
        <taxon>Bacillati</taxon>
        <taxon>Actinomycetota</taxon>
        <taxon>Actinomycetes</taxon>
        <taxon>Micrococcales</taxon>
        <taxon>Cellulomonadaceae</taxon>
        <taxon>Cellulomonas</taxon>
    </lineage>
</organism>
<dbReference type="InterPro" id="IPR016032">
    <property type="entry name" value="Sig_transdc_resp-reg_C-effctor"/>
</dbReference>
<evidence type="ECO:0000256" key="7">
    <source>
        <dbReference type="SAM" id="MobiDB-lite"/>
    </source>
</evidence>
<protein>
    <submittedName>
        <fullName evidence="9">Winged helix-turn-helix transcriptional regulator</fullName>
    </submittedName>
</protein>
<dbReference type="InterPro" id="IPR001867">
    <property type="entry name" value="OmpR/PhoB-type_DNA-bd"/>
</dbReference>
<dbReference type="SUPFAM" id="SSF46894">
    <property type="entry name" value="C-terminal effector domain of the bipartite response regulators"/>
    <property type="match status" value="1"/>
</dbReference>
<comment type="caution">
    <text evidence="9">The sequence shown here is derived from an EMBL/GenBank/DDBJ whole genome shotgun (WGS) entry which is preliminary data.</text>
</comment>
<dbReference type="OrthoDB" id="8927943at2"/>
<name>A0A7Z8NRM7_9CELL</name>
<dbReference type="SMART" id="SM00862">
    <property type="entry name" value="Trans_reg_C"/>
    <property type="match status" value="1"/>
</dbReference>
<evidence type="ECO:0000313" key="10">
    <source>
        <dbReference type="Proteomes" id="UP000308121"/>
    </source>
</evidence>
<proteinExistence type="predicted"/>
<keyword evidence="4 6" id="KW-0238">DNA-binding</keyword>
<dbReference type="Gene3D" id="1.10.10.10">
    <property type="entry name" value="Winged helix-like DNA-binding domain superfamily/Winged helix DNA-binding domain"/>
    <property type="match status" value="1"/>
</dbReference>
<dbReference type="InterPro" id="IPR036388">
    <property type="entry name" value="WH-like_DNA-bd_sf"/>
</dbReference>
<evidence type="ECO:0000256" key="1">
    <source>
        <dbReference type="ARBA" id="ARBA00022553"/>
    </source>
</evidence>
<dbReference type="GO" id="GO:0005829">
    <property type="term" value="C:cytosol"/>
    <property type="evidence" value="ECO:0007669"/>
    <property type="project" value="TreeGrafter"/>
</dbReference>
<dbReference type="GO" id="GO:0000976">
    <property type="term" value="F:transcription cis-regulatory region binding"/>
    <property type="evidence" value="ECO:0007669"/>
    <property type="project" value="TreeGrafter"/>
</dbReference>
<evidence type="ECO:0000256" key="6">
    <source>
        <dbReference type="PROSITE-ProRule" id="PRU01091"/>
    </source>
</evidence>
<sequence length="170" mass="18283">MPSDPRGTSSSRPAAASGGPPRSTPVSVLTPATSTRPTAHPARRPAEPAADLPSQADLRRFEELLAALPLTPAVLVDLPGRRLAVDGQDVDLTRQEFDLVAYLARSAGRVVTRDELYDGAWRSQDLSDRTRTVDVHVRRVRAKSGLDGLIATVRGVGYRLNVLDGLRIEG</sequence>
<dbReference type="EMBL" id="SZYE01000156">
    <property type="protein sequence ID" value="TKR22656.1"/>
    <property type="molecule type" value="Genomic_DNA"/>
</dbReference>
<keyword evidence="3" id="KW-0805">Transcription regulation</keyword>
<evidence type="ECO:0000256" key="4">
    <source>
        <dbReference type="ARBA" id="ARBA00023125"/>
    </source>
</evidence>
<evidence type="ECO:0000256" key="5">
    <source>
        <dbReference type="ARBA" id="ARBA00023163"/>
    </source>
</evidence>
<accession>A0A7Z8NRM7</accession>
<feature type="DNA-binding region" description="OmpR/PhoB-type" evidence="6">
    <location>
        <begin position="66"/>
        <end position="162"/>
    </location>
</feature>
<dbReference type="GO" id="GO:0032993">
    <property type="term" value="C:protein-DNA complex"/>
    <property type="evidence" value="ECO:0007669"/>
    <property type="project" value="TreeGrafter"/>
</dbReference>
<dbReference type="AlphaFoldDB" id="A0A7Z8NRM7"/>
<dbReference type="PROSITE" id="PS51755">
    <property type="entry name" value="OMPR_PHOB"/>
    <property type="match status" value="1"/>
</dbReference>
<dbReference type="PANTHER" id="PTHR48111">
    <property type="entry name" value="REGULATOR OF RPOS"/>
    <property type="match status" value="1"/>
</dbReference>
<dbReference type="CDD" id="cd00383">
    <property type="entry name" value="trans_reg_C"/>
    <property type="match status" value="1"/>
</dbReference>
<keyword evidence="2" id="KW-0902">Two-component regulatory system</keyword>
<dbReference type="GO" id="GO:0000156">
    <property type="term" value="F:phosphorelay response regulator activity"/>
    <property type="evidence" value="ECO:0007669"/>
    <property type="project" value="TreeGrafter"/>
</dbReference>
<dbReference type="GO" id="GO:0006355">
    <property type="term" value="P:regulation of DNA-templated transcription"/>
    <property type="evidence" value="ECO:0007669"/>
    <property type="project" value="InterPro"/>
</dbReference>
<feature type="domain" description="OmpR/PhoB-type" evidence="8">
    <location>
        <begin position="66"/>
        <end position="162"/>
    </location>
</feature>
<evidence type="ECO:0000259" key="8">
    <source>
        <dbReference type="PROSITE" id="PS51755"/>
    </source>
</evidence>
<dbReference type="PANTHER" id="PTHR48111:SF1">
    <property type="entry name" value="TWO-COMPONENT RESPONSE REGULATOR ORR33"/>
    <property type="match status" value="1"/>
</dbReference>